<feature type="region of interest" description="Disordered" evidence="9">
    <location>
        <begin position="98"/>
        <end position="160"/>
    </location>
</feature>
<keyword evidence="5" id="KW-0156">Chromatin regulator</keyword>
<dbReference type="Pfam" id="PF17800">
    <property type="entry name" value="NPL"/>
    <property type="match status" value="2"/>
</dbReference>
<comment type="similarity">
    <text evidence="2">Belongs to the histone deacetylase HD2 family.</text>
</comment>
<name>A0A0D3AKJ4_BRAOL</name>
<dbReference type="EnsemblPlants" id="Bo2g024200.1">
    <property type="protein sequence ID" value="Bo2g024200.1"/>
    <property type="gene ID" value="Bo2g024200"/>
</dbReference>
<evidence type="ECO:0000256" key="8">
    <source>
        <dbReference type="ARBA" id="ARBA00023242"/>
    </source>
</evidence>
<dbReference type="AlphaFoldDB" id="A0A0D3AKJ4"/>
<dbReference type="Gene3D" id="2.60.120.340">
    <property type="entry name" value="Nucleoplasmin core domain"/>
    <property type="match status" value="2"/>
</dbReference>
<evidence type="ECO:0000256" key="4">
    <source>
        <dbReference type="ARBA" id="ARBA00022801"/>
    </source>
</evidence>
<proteinExistence type="inferred from homology"/>
<feature type="domain" description="Nucleoplasmin-like" evidence="10">
    <location>
        <begin position="157"/>
        <end position="243"/>
    </location>
</feature>
<organism evidence="11 12">
    <name type="scientific">Brassica oleracea var. oleracea</name>
    <dbReference type="NCBI Taxonomy" id="109376"/>
    <lineage>
        <taxon>Eukaryota</taxon>
        <taxon>Viridiplantae</taxon>
        <taxon>Streptophyta</taxon>
        <taxon>Embryophyta</taxon>
        <taxon>Tracheophyta</taxon>
        <taxon>Spermatophyta</taxon>
        <taxon>Magnoliopsida</taxon>
        <taxon>eudicotyledons</taxon>
        <taxon>Gunneridae</taxon>
        <taxon>Pentapetalae</taxon>
        <taxon>rosids</taxon>
        <taxon>malvids</taxon>
        <taxon>Brassicales</taxon>
        <taxon>Brassicaceae</taxon>
        <taxon>Brassiceae</taxon>
        <taxon>Brassica</taxon>
    </lineage>
</organism>
<keyword evidence="8" id="KW-0539">Nucleus</keyword>
<evidence type="ECO:0000259" key="10">
    <source>
        <dbReference type="Pfam" id="PF17800"/>
    </source>
</evidence>
<evidence type="ECO:0000256" key="7">
    <source>
        <dbReference type="ARBA" id="ARBA00023163"/>
    </source>
</evidence>
<keyword evidence="6" id="KW-0805">Transcription regulation</keyword>
<evidence type="ECO:0000313" key="11">
    <source>
        <dbReference type="EnsemblPlants" id="Bo2g024200.1"/>
    </source>
</evidence>
<accession>A0A0D3AKJ4</accession>
<dbReference type="GO" id="GO:0016787">
    <property type="term" value="F:hydrolase activity"/>
    <property type="evidence" value="ECO:0007669"/>
    <property type="project" value="UniProtKB-KW"/>
</dbReference>
<dbReference type="FunFam" id="2.60.120.340:FF:000004">
    <property type="entry name" value="Histone deacetylase HDT1"/>
    <property type="match status" value="1"/>
</dbReference>
<evidence type="ECO:0000256" key="1">
    <source>
        <dbReference type="ARBA" id="ARBA00004604"/>
    </source>
</evidence>
<reference evidence="11" key="2">
    <citation type="submission" date="2015-03" db="UniProtKB">
        <authorList>
            <consortium name="EnsemblPlants"/>
        </authorList>
    </citation>
    <scope>IDENTIFICATION</scope>
</reference>
<evidence type="ECO:0000313" key="12">
    <source>
        <dbReference type="Proteomes" id="UP000032141"/>
    </source>
</evidence>
<sequence>MEFWGAEVKAGKPLKVKPDEDCLIHLSQVCIDNGKKGETALLYVTVDGKKLVIGTLCQGNIPQISLDLIFDQEFELSHSLETGSVHFIGYKSPNIDDEECYSSSDSSSSEEVEVPATDTANGNAGAAASSVVKADSEPKTKPAEEVKHESDDDDDQGAKVKAGQSLKVKPGENCLIHISQASLGKAENGVSALLYATVDDKKLLLGTLSQDSFPHINFDHLLFDREFELSHTLDRGSVNFIGHQRNKKKRANESSKTPVSFKKSKPNTENSFEEIIKICQNLVLLLKSFPTKKDIPAIFDKWERTANSRWPLKRDSWRDKRRDNIPPQYIQTQGNCWAIAFYRQWSTMAKLKGRSRPKLTLDKLMSGVSFRYRTVDGQLRKLEAAVEFMKNEHYVDEMFLHVKPSGDSEDEKFERLIERLLLEGPVAVSFEYFPSYRTGIERILSPTLTERLRNPYEHTSKHVGLLMGSGIELVDGEPKHFWDIYESRGASWRDLLE</sequence>
<dbReference type="Proteomes" id="UP000032141">
    <property type="component" value="Chromosome C2"/>
</dbReference>
<evidence type="ECO:0000256" key="6">
    <source>
        <dbReference type="ARBA" id="ARBA00023015"/>
    </source>
</evidence>
<dbReference type="GO" id="GO:0006325">
    <property type="term" value="P:chromatin organization"/>
    <property type="evidence" value="ECO:0007669"/>
    <property type="project" value="UniProtKB-KW"/>
</dbReference>
<comment type="subcellular location">
    <subcellularLocation>
        <location evidence="1">Nucleus</location>
        <location evidence="1">Nucleolus</location>
    </subcellularLocation>
</comment>
<dbReference type="GO" id="GO:0005730">
    <property type="term" value="C:nucleolus"/>
    <property type="evidence" value="ECO:0007669"/>
    <property type="project" value="UniProtKB-SubCell"/>
</dbReference>
<keyword evidence="12" id="KW-1185">Reference proteome</keyword>
<dbReference type="eggNOG" id="ENOG502QVH6">
    <property type="taxonomic scope" value="Eukaryota"/>
</dbReference>
<evidence type="ECO:0000256" key="5">
    <source>
        <dbReference type="ARBA" id="ARBA00022853"/>
    </source>
</evidence>
<dbReference type="Gramene" id="Bo2g024200.1">
    <property type="protein sequence ID" value="Bo2g024200.1"/>
    <property type="gene ID" value="Bo2g024200"/>
</dbReference>
<dbReference type="STRING" id="109376.A0A0D3AKJ4"/>
<evidence type="ECO:0000256" key="2">
    <source>
        <dbReference type="ARBA" id="ARBA00006673"/>
    </source>
</evidence>
<protein>
    <recommendedName>
        <fullName evidence="10">Nucleoplasmin-like domain-containing protein</fullName>
    </recommendedName>
</protein>
<feature type="region of interest" description="Disordered" evidence="9">
    <location>
        <begin position="244"/>
        <end position="266"/>
    </location>
</feature>
<dbReference type="HOGENOM" id="CLU_549039_0_0_1"/>
<feature type="compositionally biased region" description="Basic and acidic residues" evidence="9">
    <location>
        <begin position="134"/>
        <end position="150"/>
    </location>
</feature>
<feature type="compositionally biased region" description="Low complexity" evidence="9">
    <location>
        <begin position="116"/>
        <end position="133"/>
    </location>
</feature>
<keyword evidence="4" id="KW-0378">Hydrolase</keyword>
<dbReference type="InterPro" id="IPR041232">
    <property type="entry name" value="NPL"/>
</dbReference>
<feature type="domain" description="Nucleoplasmin-like" evidence="10">
    <location>
        <begin position="3"/>
        <end position="90"/>
    </location>
</feature>
<keyword evidence="7" id="KW-0804">Transcription</keyword>
<reference evidence="11 12" key="1">
    <citation type="journal article" date="2014" name="Genome Biol.">
        <title>Transcriptome and methylome profiling reveals relics of genome dominance in the mesopolyploid Brassica oleracea.</title>
        <authorList>
            <person name="Parkin I.A."/>
            <person name="Koh C."/>
            <person name="Tang H."/>
            <person name="Robinson S.J."/>
            <person name="Kagale S."/>
            <person name="Clarke W.E."/>
            <person name="Town C.D."/>
            <person name="Nixon J."/>
            <person name="Krishnakumar V."/>
            <person name="Bidwell S.L."/>
            <person name="Denoeud F."/>
            <person name="Belcram H."/>
            <person name="Links M.G."/>
            <person name="Just J."/>
            <person name="Clarke C."/>
            <person name="Bender T."/>
            <person name="Huebert T."/>
            <person name="Mason A.S."/>
            <person name="Pires J.C."/>
            <person name="Barker G."/>
            <person name="Moore J."/>
            <person name="Walley P.G."/>
            <person name="Manoli S."/>
            <person name="Batley J."/>
            <person name="Edwards D."/>
            <person name="Nelson M.N."/>
            <person name="Wang X."/>
            <person name="Paterson A.H."/>
            <person name="King G."/>
            <person name="Bancroft I."/>
            <person name="Chalhoub B."/>
            <person name="Sharpe A.G."/>
        </authorList>
    </citation>
    <scope>NUCLEOTIDE SEQUENCE</scope>
    <source>
        <strain evidence="11 12">cv. TO1000</strain>
    </source>
</reference>
<keyword evidence="3" id="KW-0678">Repressor</keyword>
<evidence type="ECO:0000256" key="9">
    <source>
        <dbReference type="SAM" id="MobiDB-lite"/>
    </source>
</evidence>
<evidence type="ECO:0000256" key="3">
    <source>
        <dbReference type="ARBA" id="ARBA00022491"/>
    </source>
</evidence>